<name>A0A167F6W7_METRR</name>
<feature type="compositionally biased region" description="Low complexity" evidence="1">
    <location>
        <begin position="149"/>
        <end position="164"/>
    </location>
</feature>
<dbReference type="OrthoDB" id="4939358at2759"/>
<evidence type="ECO:0000313" key="2">
    <source>
        <dbReference type="EMBL" id="OAA44877.1"/>
    </source>
</evidence>
<reference evidence="2 3" key="1">
    <citation type="journal article" date="2016" name="Genome Biol. Evol.">
        <title>Divergent and convergent evolution of fungal pathogenicity.</title>
        <authorList>
            <person name="Shang Y."/>
            <person name="Xiao G."/>
            <person name="Zheng P."/>
            <person name="Cen K."/>
            <person name="Zhan S."/>
            <person name="Wang C."/>
        </authorList>
    </citation>
    <scope>NUCLEOTIDE SEQUENCE [LARGE SCALE GENOMIC DNA]</scope>
    <source>
        <strain evidence="2 3">RCEF 4871</strain>
    </source>
</reference>
<dbReference type="AlphaFoldDB" id="A0A167F6W7"/>
<comment type="caution">
    <text evidence="2">The sequence shown here is derived from an EMBL/GenBank/DDBJ whole genome shotgun (WGS) entry which is preliminary data.</text>
</comment>
<dbReference type="Proteomes" id="UP000243498">
    <property type="component" value="Unassembled WGS sequence"/>
</dbReference>
<dbReference type="CDD" id="cd12261">
    <property type="entry name" value="RRM1_3_MRN1"/>
    <property type="match status" value="1"/>
</dbReference>
<dbReference type="OMA" id="DIRWSER"/>
<dbReference type="EMBL" id="AZHC01000009">
    <property type="protein sequence ID" value="OAA44877.1"/>
    <property type="molecule type" value="Genomic_DNA"/>
</dbReference>
<protein>
    <submittedName>
        <fullName evidence="2">RNA recognition motif containing protein</fullName>
    </submittedName>
</protein>
<organism evidence="2 3">
    <name type="scientific">Metarhizium rileyi (strain RCEF 4871)</name>
    <name type="common">Nomuraea rileyi</name>
    <dbReference type="NCBI Taxonomy" id="1649241"/>
    <lineage>
        <taxon>Eukaryota</taxon>
        <taxon>Fungi</taxon>
        <taxon>Dikarya</taxon>
        <taxon>Ascomycota</taxon>
        <taxon>Pezizomycotina</taxon>
        <taxon>Sordariomycetes</taxon>
        <taxon>Hypocreomycetidae</taxon>
        <taxon>Hypocreales</taxon>
        <taxon>Clavicipitaceae</taxon>
        <taxon>Metarhizium</taxon>
    </lineage>
</organism>
<feature type="compositionally biased region" description="Polar residues" evidence="1">
    <location>
        <begin position="102"/>
        <end position="119"/>
    </location>
</feature>
<dbReference type="STRING" id="1081105.A0A167F6W7"/>
<sequence length="273" mass="29077">MSTVRSSYRLPFLNAFPVARLTSMLKHGQKMSLPAADADFGFPVLQITRNEYASLVKSAQQYDTLCRNLLNGGVPRETIELLSTQSSSNADEPRAVKHCSPDSANSLRSSGHDASTPSCRSGHARPYGFVPYPNCNSNLSTGDGTKFNASGSASNSSTTSDNDSLGADDGPSGALLAPTSKPTVAPTATRTVQLLHLAEGTTIADVTTVVRGGLLVNIYSRARQNSVALSFLHSSDAHAFYHHVQANGLYIKNSKVPLPTWFGLLYEANSSEI</sequence>
<accession>A0A167F6W7</accession>
<proteinExistence type="predicted"/>
<feature type="region of interest" description="Disordered" evidence="1">
    <location>
        <begin position="146"/>
        <end position="183"/>
    </location>
</feature>
<feature type="region of interest" description="Disordered" evidence="1">
    <location>
        <begin position="84"/>
        <end position="120"/>
    </location>
</feature>
<keyword evidence="3" id="KW-1185">Reference proteome</keyword>
<evidence type="ECO:0000256" key="1">
    <source>
        <dbReference type="SAM" id="MobiDB-lite"/>
    </source>
</evidence>
<gene>
    <name evidence="2" type="ORF">NOR_03631</name>
</gene>
<evidence type="ECO:0000313" key="3">
    <source>
        <dbReference type="Proteomes" id="UP000243498"/>
    </source>
</evidence>